<feature type="transmembrane region" description="Helical" evidence="4">
    <location>
        <begin position="382"/>
        <end position="400"/>
    </location>
</feature>
<dbReference type="Pfam" id="PF07730">
    <property type="entry name" value="HisKA_3"/>
    <property type="match status" value="1"/>
</dbReference>
<dbReference type="InterPro" id="IPR036890">
    <property type="entry name" value="HATPase_C_sf"/>
</dbReference>
<dbReference type="PANTHER" id="PTHR24421:SF63">
    <property type="entry name" value="SENSOR HISTIDINE KINASE DESK"/>
    <property type="match status" value="1"/>
</dbReference>
<feature type="domain" description="Signal transduction histidine kinase subgroup 3 dimerisation and phosphoacceptor" evidence="5">
    <location>
        <begin position="424"/>
        <end position="483"/>
    </location>
</feature>
<dbReference type="InterPro" id="IPR050482">
    <property type="entry name" value="Sensor_HK_TwoCompSys"/>
</dbReference>
<keyword evidence="4" id="KW-1133">Transmembrane helix</keyword>
<sequence length="608" mass="64430">MRLLGRHSGWVLIASVLLCHVIARIARLFDANSRTGLAPWALPFGIAVIVAAGAVLALIVSRRSRPVLLLVAQTILVFGPYPLLGAAWGPIAGMLGSALLLTLPGPASWILFGSAVLADVTVNGSLSGTGPPAYGGALLIDVTSSFTIFAVTYLVRRLDQAARERERLAALAVAAERMESAARLRDTLGAEMSAIVRLIGDNLDTPTRGGLGLIAEASRSALATARSVADAQRAEIPLQPPDQPVRLRPRFAWWFLVLLLAGYTAIAMVNVAELTDVNTSAWLLLITLVAASGGLQLYHGAPRPDASTPRAWPWTLSLHALVATIAVTVPGWPATYVAAPFLLWFGALVVRVGTPWAWAVPGVAAVASPFLLHSGGWSVGMGVYWLVAPILSTIAVYALCRIPEVTRRLDETRREAARMAVVAERLRVARDVHDLLGRGLSGITLKAELAARLLDGDPGRADAELRELAWLADATLAEVRSVADAPVCLSFAEEVATARSVLEAAGSHVTVDLAEPPADSDDILAVVLREAVTNIVRHSHAAKTTISVTTDDAGIHLRISNDRPSTAVPLKRQGTGLANLAVRLAEADGRLTTDLREDTYTLTASLPR</sequence>
<feature type="transmembrane region" description="Helical" evidence="4">
    <location>
        <begin position="133"/>
        <end position="155"/>
    </location>
</feature>
<organism evidence="6 7">
    <name type="scientific">Nonomuraea mangrovi</name>
    <dbReference type="NCBI Taxonomy" id="2316207"/>
    <lineage>
        <taxon>Bacteria</taxon>
        <taxon>Bacillati</taxon>
        <taxon>Actinomycetota</taxon>
        <taxon>Actinomycetes</taxon>
        <taxon>Streptosporangiales</taxon>
        <taxon>Streptosporangiaceae</taxon>
        <taxon>Nonomuraea</taxon>
    </lineage>
</organism>
<dbReference type="SUPFAM" id="SSF55874">
    <property type="entry name" value="ATPase domain of HSP90 chaperone/DNA topoisomerase II/histidine kinase"/>
    <property type="match status" value="1"/>
</dbReference>
<keyword evidence="7" id="KW-1185">Reference proteome</keyword>
<feature type="transmembrane region" description="Helical" evidence="4">
    <location>
        <begin position="67"/>
        <end position="91"/>
    </location>
</feature>
<proteinExistence type="predicted"/>
<name>A0ABW4TB69_9ACTN</name>
<evidence type="ECO:0000256" key="2">
    <source>
        <dbReference type="ARBA" id="ARBA00022777"/>
    </source>
</evidence>
<keyword evidence="1" id="KW-0808">Transferase</keyword>
<dbReference type="CDD" id="cd16917">
    <property type="entry name" value="HATPase_UhpB-NarQ-NarX-like"/>
    <property type="match status" value="1"/>
</dbReference>
<evidence type="ECO:0000256" key="4">
    <source>
        <dbReference type="SAM" id="Phobius"/>
    </source>
</evidence>
<keyword evidence="3" id="KW-0902">Two-component regulatory system</keyword>
<dbReference type="Proteomes" id="UP001597368">
    <property type="component" value="Unassembled WGS sequence"/>
</dbReference>
<dbReference type="Gene3D" id="1.20.5.1930">
    <property type="match status" value="1"/>
</dbReference>
<keyword evidence="4" id="KW-0812">Transmembrane</keyword>
<keyword evidence="2 6" id="KW-0418">Kinase</keyword>
<evidence type="ECO:0000256" key="3">
    <source>
        <dbReference type="ARBA" id="ARBA00023012"/>
    </source>
</evidence>
<dbReference type="EMBL" id="JBHUFV010000061">
    <property type="protein sequence ID" value="MFD1938247.1"/>
    <property type="molecule type" value="Genomic_DNA"/>
</dbReference>
<gene>
    <name evidence="6" type="ORF">ACFSKW_42895</name>
</gene>
<feature type="transmembrane region" description="Helical" evidence="4">
    <location>
        <begin position="39"/>
        <end position="60"/>
    </location>
</feature>
<feature type="transmembrane region" description="Helical" evidence="4">
    <location>
        <begin position="251"/>
        <end position="269"/>
    </location>
</feature>
<protein>
    <submittedName>
        <fullName evidence="6">Histidine kinase</fullName>
    </submittedName>
</protein>
<evidence type="ECO:0000313" key="6">
    <source>
        <dbReference type="EMBL" id="MFD1938247.1"/>
    </source>
</evidence>
<accession>A0ABW4TB69</accession>
<feature type="transmembrane region" description="Helical" evidence="4">
    <location>
        <begin position="311"/>
        <end position="328"/>
    </location>
</feature>
<reference evidence="7" key="1">
    <citation type="journal article" date="2019" name="Int. J. Syst. Evol. Microbiol.">
        <title>The Global Catalogue of Microorganisms (GCM) 10K type strain sequencing project: providing services to taxonomists for standard genome sequencing and annotation.</title>
        <authorList>
            <consortium name="The Broad Institute Genomics Platform"/>
            <consortium name="The Broad Institute Genome Sequencing Center for Infectious Disease"/>
            <person name="Wu L."/>
            <person name="Ma J."/>
        </authorList>
    </citation>
    <scope>NUCLEOTIDE SEQUENCE [LARGE SCALE GENOMIC DNA]</scope>
    <source>
        <strain evidence="7">ICMP 6774ER</strain>
    </source>
</reference>
<dbReference type="Gene3D" id="3.30.565.10">
    <property type="entry name" value="Histidine kinase-like ATPase, C-terminal domain"/>
    <property type="match status" value="1"/>
</dbReference>
<evidence type="ECO:0000259" key="5">
    <source>
        <dbReference type="Pfam" id="PF07730"/>
    </source>
</evidence>
<evidence type="ECO:0000313" key="7">
    <source>
        <dbReference type="Proteomes" id="UP001597368"/>
    </source>
</evidence>
<comment type="caution">
    <text evidence="6">The sequence shown here is derived from an EMBL/GenBank/DDBJ whole genome shotgun (WGS) entry which is preliminary data.</text>
</comment>
<dbReference type="InterPro" id="IPR011712">
    <property type="entry name" value="Sig_transdc_His_kin_sub3_dim/P"/>
</dbReference>
<keyword evidence="4" id="KW-0472">Membrane</keyword>
<feature type="transmembrane region" description="Helical" evidence="4">
    <location>
        <begin position="281"/>
        <end position="299"/>
    </location>
</feature>
<dbReference type="PANTHER" id="PTHR24421">
    <property type="entry name" value="NITRATE/NITRITE SENSOR PROTEIN NARX-RELATED"/>
    <property type="match status" value="1"/>
</dbReference>
<dbReference type="RefSeq" id="WP_379580126.1">
    <property type="nucleotide sequence ID" value="NZ_JBHUFV010000061.1"/>
</dbReference>
<dbReference type="GO" id="GO:0016301">
    <property type="term" value="F:kinase activity"/>
    <property type="evidence" value="ECO:0007669"/>
    <property type="project" value="UniProtKB-KW"/>
</dbReference>
<evidence type="ECO:0000256" key="1">
    <source>
        <dbReference type="ARBA" id="ARBA00022679"/>
    </source>
</evidence>